<reference evidence="4 5" key="1">
    <citation type="journal article" date="2018" name="FEMS Microbiol. Ecol.">
        <title>Co-invading symbiotic mutualists of Medicago polymorpha retain high ancestral diversity and contain diverse accessory genomes.</title>
        <authorList>
            <person name="Porter S.S."/>
            <person name="Faber-Hammond J.J."/>
            <person name="Friesen M.L."/>
        </authorList>
    </citation>
    <scope>NUCLEOTIDE SEQUENCE [LARGE SCALE GENOMIC DNA]</scope>
    <source>
        <strain evidence="4 5">Str16</strain>
    </source>
</reference>
<feature type="compositionally biased region" description="Basic and acidic residues" evidence="2">
    <location>
        <begin position="258"/>
        <end position="271"/>
    </location>
</feature>
<feature type="region of interest" description="Disordered" evidence="2">
    <location>
        <begin position="215"/>
        <end position="275"/>
    </location>
</feature>
<dbReference type="EMBL" id="NBUC01000113">
    <property type="protein sequence ID" value="PLT99154.1"/>
    <property type="molecule type" value="Genomic_DNA"/>
</dbReference>
<dbReference type="Pfam" id="PF07859">
    <property type="entry name" value="Abhydrolase_3"/>
    <property type="match status" value="1"/>
</dbReference>
<evidence type="ECO:0000256" key="2">
    <source>
        <dbReference type="SAM" id="MobiDB-lite"/>
    </source>
</evidence>
<name>A0ABX4TIM9_9HYPH</name>
<keyword evidence="5" id="KW-1185">Reference proteome</keyword>
<dbReference type="Gene3D" id="3.40.50.1820">
    <property type="entry name" value="alpha/beta hydrolase"/>
    <property type="match status" value="1"/>
</dbReference>
<dbReference type="InterPro" id="IPR029058">
    <property type="entry name" value="AB_hydrolase_fold"/>
</dbReference>
<sequence length="375" mass="40728">MGNARFNDRINSAIARECQMIVASVEYRLARDDRILPSIEDALAATVWTLENMRSEFGVDRAVLGGESSGAHLAACALTSLSLRQFDLSAVAGALFFYGTYDMAGTPSLRKSSGGALIMHGPSALKNLRRLTSGMDEAQRRSPRLSPLFSDLAGLPAALFVVGELDPVLDDSLLMYDKCQKANHNATLLIVPEGPHGMNRLPTRMASRINDFARKPSNRPELEMTSRGDPAAGGHMLPRGGGQAPRAFSAFPHSPPDGCRRKLSRDGDRPRPCPRSAPALYARPLPERFARFVYLVFHKGLPISMQSVQTLLPRQKRSTKSKSGACSLRYLRHRHAGRRAFQTASCSAGKPKSDANARDGCFAARLGPKAGSAMR</sequence>
<feature type="compositionally biased region" description="Basic and acidic residues" evidence="2">
    <location>
        <begin position="215"/>
        <end position="226"/>
    </location>
</feature>
<evidence type="ECO:0000313" key="5">
    <source>
        <dbReference type="Proteomes" id="UP001190825"/>
    </source>
</evidence>
<evidence type="ECO:0000256" key="1">
    <source>
        <dbReference type="ARBA" id="ARBA00022801"/>
    </source>
</evidence>
<dbReference type="InterPro" id="IPR050300">
    <property type="entry name" value="GDXG_lipolytic_enzyme"/>
</dbReference>
<comment type="caution">
    <text evidence="4">The sequence shown here is derived from an EMBL/GenBank/DDBJ whole genome shotgun (WGS) entry which is preliminary data.</text>
</comment>
<dbReference type="SUPFAM" id="SSF53474">
    <property type="entry name" value="alpha/beta-Hydrolases"/>
    <property type="match status" value="1"/>
</dbReference>
<dbReference type="InterPro" id="IPR013094">
    <property type="entry name" value="AB_hydrolase_3"/>
</dbReference>
<accession>A0ABX4TIM9</accession>
<protein>
    <recommendedName>
        <fullName evidence="3">Alpha/beta hydrolase fold-3 domain-containing protein</fullName>
    </recommendedName>
</protein>
<evidence type="ECO:0000259" key="3">
    <source>
        <dbReference type="Pfam" id="PF07859"/>
    </source>
</evidence>
<evidence type="ECO:0000313" key="4">
    <source>
        <dbReference type="EMBL" id="PLT99154.1"/>
    </source>
</evidence>
<keyword evidence="1" id="KW-0378">Hydrolase</keyword>
<organism evidence="4 5">
    <name type="scientific">Sinorhizobium medicae</name>
    <dbReference type="NCBI Taxonomy" id="110321"/>
    <lineage>
        <taxon>Bacteria</taxon>
        <taxon>Pseudomonadati</taxon>
        <taxon>Pseudomonadota</taxon>
        <taxon>Alphaproteobacteria</taxon>
        <taxon>Hyphomicrobiales</taxon>
        <taxon>Rhizobiaceae</taxon>
        <taxon>Sinorhizobium/Ensifer group</taxon>
        <taxon>Sinorhizobium</taxon>
    </lineage>
</organism>
<feature type="domain" description="Alpha/beta hydrolase fold-3" evidence="3">
    <location>
        <begin position="1"/>
        <end position="198"/>
    </location>
</feature>
<dbReference type="Proteomes" id="UP001190825">
    <property type="component" value="Unassembled WGS sequence"/>
</dbReference>
<gene>
    <name evidence="4" type="ORF">BMJ33_24145</name>
</gene>
<proteinExistence type="predicted"/>
<dbReference type="PANTHER" id="PTHR48081">
    <property type="entry name" value="AB HYDROLASE SUPERFAMILY PROTEIN C4A8.06C"/>
    <property type="match status" value="1"/>
</dbReference>